<name>A0A5A9XQN8_9BACT</name>
<dbReference type="InterPro" id="IPR029044">
    <property type="entry name" value="Nucleotide-diphossugar_trans"/>
</dbReference>
<reference evidence="2 3" key="1">
    <citation type="submission" date="2019-04" db="EMBL/GenBank/DDBJ databases">
        <title>Geobacter ruber sp. nov., ferric-reducing bacteria isolated from paddy soil.</title>
        <authorList>
            <person name="Xu Z."/>
            <person name="Masuda Y."/>
            <person name="Itoh H."/>
            <person name="Senoo K."/>
        </authorList>
    </citation>
    <scope>NUCLEOTIDE SEQUENCE [LARGE SCALE GENOMIC DNA]</scope>
    <source>
        <strain evidence="2 3">Red88</strain>
    </source>
</reference>
<dbReference type="Gene3D" id="3.90.550.10">
    <property type="entry name" value="Spore Coat Polysaccharide Biosynthesis Protein SpsA, Chain A"/>
    <property type="match status" value="1"/>
</dbReference>
<evidence type="ECO:0000313" key="3">
    <source>
        <dbReference type="Proteomes" id="UP000324298"/>
    </source>
</evidence>
<keyword evidence="2" id="KW-0808">Transferase</keyword>
<dbReference type="RefSeq" id="WP_149305884.1">
    <property type="nucleotide sequence ID" value="NZ_SRSD01000001.1"/>
</dbReference>
<gene>
    <name evidence="2" type="ORF">ET418_01945</name>
</gene>
<accession>A0A5A9XQN8</accession>
<dbReference type="OrthoDB" id="5291101at2"/>
<protein>
    <submittedName>
        <fullName evidence="2">Glycosyltransferase family 2 protein</fullName>
    </submittedName>
</protein>
<keyword evidence="3" id="KW-1185">Reference proteome</keyword>
<dbReference type="AlphaFoldDB" id="A0A5A9XQN8"/>
<dbReference type="SUPFAM" id="SSF53448">
    <property type="entry name" value="Nucleotide-diphospho-sugar transferases"/>
    <property type="match status" value="1"/>
</dbReference>
<comment type="caution">
    <text evidence="2">The sequence shown here is derived from an EMBL/GenBank/DDBJ whole genome shotgun (WGS) entry which is preliminary data.</text>
</comment>
<proteinExistence type="predicted"/>
<dbReference type="EMBL" id="SRSD01000001">
    <property type="protein sequence ID" value="KAA0895304.1"/>
    <property type="molecule type" value="Genomic_DNA"/>
</dbReference>
<dbReference type="GO" id="GO:0016740">
    <property type="term" value="F:transferase activity"/>
    <property type="evidence" value="ECO:0007669"/>
    <property type="project" value="UniProtKB-KW"/>
</dbReference>
<dbReference type="PANTHER" id="PTHR43685:SF2">
    <property type="entry name" value="GLYCOSYLTRANSFERASE 2-LIKE DOMAIN-CONTAINING PROTEIN"/>
    <property type="match status" value="1"/>
</dbReference>
<organism evidence="2 3">
    <name type="scientific">Oryzomonas rubra</name>
    <dbReference type="NCBI Taxonomy" id="2509454"/>
    <lineage>
        <taxon>Bacteria</taxon>
        <taxon>Pseudomonadati</taxon>
        <taxon>Thermodesulfobacteriota</taxon>
        <taxon>Desulfuromonadia</taxon>
        <taxon>Geobacterales</taxon>
        <taxon>Geobacteraceae</taxon>
        <taxon>Oryzomonas</taxon>
    </lineage>
</organism>
<dbReference type="PANTHER" id="PTHR43685">
    <property type="entry name" value="GLYCOSYLTRANSFERASE"/>
    <property type="match status" value="1"/>
</dbReference>
<dbReference type="Proteomes" id="UP000324298">
    <property type="component" value="Unassembled WGS sequence"/>
</dbReference>
<sequence length="300" mass="34699">MRRHLPTWLYKVFPFDLRGDCSVPPARDGIRISCIINFYGRLDLLSGILHSLAQQHYDRERFEVVLVEDRNGTDGGRQLAEHFKDELQIVYLPLDKNFGRMGYSRNYGLSRSRGEIVLFLDDDTVILQQDFLAVLDDRFGRDAGPDAVVPHGHASFALIRGHYDFHDPYFMTSRCTAYRRDVLAELGGFMAHFVGQEDVECVVRFLMAGKRSENVSELNYFHPPLLVPNFRKPKSVGHSFYCLKSKYPLPIWLIVILNCSRHAPLYLLPMRRCREMGRFGIGFFTGVFVSLFKKEGFQYN</sequence>
<feature type="domain" description="Glycosyltransferase 2-like" evidence="1">
    <location>
        <begin position="33"/>
        <end position="133"/>
    </location>
</feature>
<dbReference type="CDD" id="cd00761">
    <property type="entry name" value="Glyco_tranf_GTA_type"/>
    <property type="match status" value="1"/>
</dbReference>
<dbReference type="Pfam" id="PF00535">
    <property type="entry name" value="Glycos_transf_2"/>
    <property type="match status" value="1"/>
</dbReference>
<evidence type="ECO:0000313" key="2">
    <source>
        <dbReference type="EMBL" id="KAA0895304.1"/>
    </source>
</evidence>
<evidence type="ECO:0000259" key="1">
    <source>
        <dbReference type="Pfam" id="PF00535"/>
    </source>
</evidence>
<dbReference type="InterPro" id="IPR050834">
    <property type="entry name" value="Glycosyltransf_2"/>
</dbReference>
<dbReference type="InterPro" id="IPR001173">
    <property type="entry name" value="Glyco_trans_2-like"/>
</dbReference>